<evidence type="ECO:0000313" key="1">
    <source>
        <dbReference type="EMBL" id="KAA9150111.1"/>
    </source>
</evidence>
<accession>A0A5N0ULN9</accession>
<sequence>MDLSGLENVDPEECFRLLAQVDVGRVVFTIRGLPAVQPVRYALWEEAVWFLARADSDLFGAAQDGVVAFEIDHFDAGLRTGWWVTVLGRAAAVPGRDLPRRLPGLSWQLPLPADVRCVRIPVEVVSGRKVAR</sequence>
<keyword evidence="2" id="KW-1185">Reference proteome</keyword>
<comment type="caution">
    <text evidence="1">The sequence shown here is derived from an EMBL/GenBank/DDBJ whole genome shotgun (WGS) entry which is preliminary data.</text>
</comment>
<dbReference type="EMBL" id="VMNW02000124">
    <property type="protein sequence ID" value="KAA9150111.1"/>
    <property type="molecule type" value="Genomic_DNA"/>
</dbReference>
<dbReference type="InterPro" id="IPR024747">
    <property type="entry name" value="Pyridox_Oxase-rel"/>
</dbReference>
<proteinExistence type="predicted"/>
<dbReference type="Proteomes" id="UP000319769">
    <property type="component" value="Unassembled WGS sequence"/>
</dbReference>
<dbReference type="RefSeq" id="WP_144761471.1">
    <property type="nucleotide sequence ID" value="NZ_VMNW02000124.1"/>
</dbReference>
<dbReference type="Gene3D" id="2.30.110.10">
    <property type="entry name" value="Electron Transport, Fmn-binding Protein, Chain A"/>
    <property type="match status" value="1"/>
</dbReference>
<dbReference type="SUPFAM" id="SSF50475">
    <property type="entry name" value="FMN-binding split barrel"/>
    <property type="match status" value="1"/>
</dbReference>
<protein>
    <submittedName>
        <fullName evidence="1">Pyridoxamine 5'-phosphate oxidase family protein</fullName>
    </submittedName>
</protein>
<reference evidence="1" key="1">
    <citation type="submission" date="2019-09" db="EMBL/GenBank/DDBJ databases">
        <authorList>
            <person name="Teo W.F.A."/>
            <person name="Duangmal K."/>
        </authorList>
    </citation>
    <scope>NUCLEOTIDE SEQUENCE [LARGE SCALE GENOMIC DNA]</scope>
    <source>
        <strain evidence="1">K81G1</strain>
    </source>
</reference>
<dbReference type="OrthoDB" id="3212118at2"/>
<dbReference type="AlphaFoldDB" id="A0A5N0ULN9"/>
<dbReference type="InterPro" id="IPR012349">
    <property type="entry name" value="Split_barrel_FMN-bd"/>
</dbReference>
<evidence type="ECO:0000313" key="2">
    <source>
        <dbReference type="Proteomes" id="UP000319769"/>
    </source>
</evidence>
<organism evidence="1 2">
    <name type="scientific">Amycolatopsis acidicola</name>
    <dbReference type="NCBI Taxonomy" id="2596893"/>
    <lineage>
        <taxon>Bacteria</taxon>
        <taxon>Bacillati</taxon>
        <taxon>Actinomycetota</taxon>
        <taxon>Actinomycetes</taxon>
        <taxon>Pseudonocardiales</taxon>
        <taxon>Pseudonocardiaceae</taxon>
        <taxon>Amycolatopsis</taxon>
    </lineage>
</organism>
<name>A0A5N0ULN9_9PSEU</name>
<dbReference type="Pfam" id="PF12900">
    <property type="entry name" value="Pyridox_ox_2"/>
    <property type="match status" value="1"/>
</dbReference>
<gene>
    <name evidence="1" type="ORF">FPZ12_041815</name>
</gene>